<proteinExistence type="predicted"/>
<dbReference type="OrthoDB" id="2974378at2"/>
<feature type="transmembrane region" description="Helical" evidence="1">
    <location>
        <begin position="29"/>
        <end position="47"/>
    </location>
</feature>
<keyword evidence="3" id="KW-1185">Reference proteome</keyword>
<dbReference type="EMBL" id="NPMS01000001">
    <property type="protein sequence ID" value="OZU89655.1"/>
    <property type="molecule type" value="Genomic_DNA"/>
</dbReference>
<evidence type="ECO:0000313" key="3">
    <source>
        <dbReference type="Proteomes" id="UP000216498"/>
    </source>
</evidence>
<sequence>MNIIQIILALIVIALSGYGIFNPESDVTSMTIPLLGILLLVMGGEQLKAGKKAIGYLLVIVGLFNIFVAIQGFFLN</sequence>
<reference evidence="2 3" key="1">
    <citation type="submission" date="2017-08" db="EMBL/GenBank/DDBJ databases">
        <title>Virgibacillus indicus sp. nov. and Virgibacillus profoundi sp. nov, two moderately halophilic bacteria isolated from marine sediment by using the Microfluidic Streak Plate.</title>
        <authorList>
            <person name="Xu B."/>
            <person name="Hu B."/>
            <person name="Wang J."/>
            <person name="Zhu Y."/>
            <person name="Huang L."/>
            <person name="Du W."/>
            <person name="Huang Y."/>
        </authorList>
    </citation>
    <scope>NUCLEOTIDE SEQUENCE [LARGE SCALE GENOMIC DNA]</scope>
    <source>
        <strain evidence="2 3">IO3-P2-C2</strain>
    </source>
</reference>
<evidence type="ECO:0000313" key="2">
    <source>
        <dbReference type="EMBL" id="OZU89655.1"/>
    </source>
</evidence>
<feature type="transmembrane region" description="Helical" evidence="1">
    <location>
        <begin position="54"/>
        <end position="74"/>
    </location>
</feature>
<keyword evidence="1" id="KW-1133">Transmembrane helix</keyword>
<keyword evidence="1" id="KW-0472">Membrane</keyword>
<dbReference type="Proteomes" id="UP000216498">
    <property type="component" value="Unassembled WGS sequence"/>
</dbReference>
<name>A0A265NCZ4_9BACI</name>
<accession>A0A265NCZ4</accession>
<evidence type="ECO:0000256" key="1">
    <source>
        <dbReference type="SAM" id="Phobius"/>
    </source>
</evidence>
<keyword evidence="1" id="KW-0812">Transmembrane</keyword>
<organism evidence="2 3">
    <name type="scientific">Virgibacillus indicus</name>
    <dbReference type="NCBI Taxonomy" id="2024554"/>
    <lineage>
        <taxon>Bacteria</taxon>
        <taxon>Bacillati</taxon>
        <taxon>Bacillota</taxon>
        <taxon>Bacilli</taxon>
        <taxon>Bacillales</taxon>
        <taxon>Bacillaceae</taxon>
        <taxon>Virgibacillus</taxon>
    </lineage>
</organism>
<evidence type="ECO:0008006" key="4">
    <source>
        <dbReference type="Google" id="ProtNLM"/>
    </source>
</evidence>
<comment type="caution">
    <text evidence="2">The sequence shown here is derived from an EMBL/GenBank/DDBJ whole genome shotgun (WGS) entry which is preliminary data.</text>
</comment>
<gene>
    <name evidence="2" type="ORF">CIL03_00500</name>
</gene>
<protein>
    <recommendedName>
        <fullName evidence="4">DUF3953 domain-containing protein</fullName>
    </recommendedName>
</protein>
<dbReference type="RefSeq" id="WP_094883256.1">
    <property type="nucleotide sequence ID" value="NZ_NPMS01000001.1"/>
</dbReference>
<dbReference type="AlphaFoldDB" id="A0A265NCZ4"/>